<feature type="non-terminal residue" evidence="1">
    <location>
        <position position="108"/>
    </location>
</feature>
<proteinExistence type="predicted"/>
<organism evidence="1 2">
    <name type="scientific">Scutellospora calospora</name>
    <dbReference type="NCBI Taxonomy" id="85575"/>
    <lineage>
        <taxon>Eukaryota</taxon>
        <taxon>Fungi</taxon>
        <taxon>Fungi incertae sedis</taxon>
        <taxon>Mucoromycota</taxon>
        <taxon>Glomeromycotina</taxon>
        <taxon>Glomeromycetes</taxon>
        <taxon>Diversisporales</taxon>
        <taxon>Gigasporaceae</taxon>
        <taxon>Scutellospora</taxon>
    </lineage>
</organism>
<dbReference type="Proteomes" id="UP000789860">
    <property type="component" value="Unassembled WGS sequence"/>
</dbReference>
<reference evidence="1" key="1">
    <citation type="submission" date="2021-06" db="EMBL/GenBank/DDBJ databases">
        <authorList>
            <person name="Kallberg Y."/>
            <person name="Tangrot J."/>
            <person name="Rosling A."/>
        </authorList>
    </citation>
    <scope>NUCLEOTIDE SEQUENCE</scope>
    <source>
        <strain evidence="1">AU212A</strain>
    </source>
</reference>
<name>A0ACA9NCC2_9GLOM</name>
<keyword evidence="2" id="KW-1185">Reference proteome</keyword>
<evidence type="ECO:0000313" key="1">
    <source>
        <dbReference type="EMBL" id="CAG8639310.1"/>
    </source>
</evidence>
<comment type="caution">
    <text evidence="1">The sequence shown here is derived from an EMBL/GenBank/DDBJ whole genome shotgun (WGS) entry which is preliminary data.</text>
</comment>
<evidence type="ECO:0000313" key="2">
    <source>
        <dbReference type="Proteomes" id="UP000789860"/>
    </source>
</evidence>
<dbReference type="EMBL" id="CAJVPM010021271">
    <property type="protein sequence ID" value="CAG8639310.1"/>
    <property type="molecule type" value="Genomic_DNA"/>
</dbReference>
<gene>
    <name evidence="1" type="ORF">SCALOS_LOCUS8263</name>
</gene>
<sequence>MSYSVEQKVQLAAEAARLQQLLNDQEKELEQWKEIYQKLLEKLGNIKNDIADAVKESLPEILNESLKGVNIGDDIKQTIIDEAEKIIKKIDENPNYIDLTEEINNIKA</sequence>
<accession>A0ACA9NCC2</accession>
<protein>
    <submittedName>
        <fullName evidence="1">6340_t:CDS:1</fullName>
    </submittedName>
</protein>